<comment type="caution">
    <text evidence="3">The sequence shown here is derived from an EMBL/GenBank/DDBJ whole genome shotgun (WGS) entry which is preliminary data.</text>
</comment>
<evidence type="ECO:0000313" key="3">
    <source>
        <dbReference type="EMBL" id="MEJ8640570.1"/>
    </source>
</evidence>
<evidence type="ECO:0000256" key="1">
    <source>
        <dbReference type="SAM" id="MobiDB-lite"/>
    </source>
</evidence>
<organism evidence="3 4">
    <name type="scientific">Streptomyces caledonius</name>
    <dbReference type="NCBI Taxonomy" id="3134107"/>
    <lineage>
        <taxon>Bacteria</taxon>
        <taxon>Bacillati</taxon>
        <taxon>Actinomycetota</taxon>
        <taxon>Actinomycetes</taxon>
        <taxon>Kitasatosporales</taxon>
        <taxon>Streptomycetaceae</taxon>
        <taxon>Streptomyces</taxon>
    </lineage>
</organism>
<dbReference type="Proteomes" id="UP001382904">
    <property type="component" value="Unassembled WGS sequence"/>
</dbReference>
<keyword evidence="4" id="KW-1185">Reference proteome</keyword>
<proteinExistence type="predicted"/>
<sequence length="106" mass="10557">MSEYRLVFSAALVTAGCLLLSACGGTPAPGGADRPTDGTRTSAAPVPSKPTPTAPLPTPRAAGEVPDTARLVELALQPGETAGSGRTGAAPAAWTRSRSGRCCLPN</sequence>
<dbReference type="EMBL" id="JBBKAM010000002">
    <property type="protein sequence ID" value="MEJ8640570.1"/>
    <property type="molecule type" value="Genomic_DNA"/>
</dbReference>
<reference evidence="3 4" key="1">
    <citation type="submission" date="2024-03" db="EMBL/GenBank/DDBJ databases">
        <title>Novel Streptomyces species of biotechnological and ecological value are a feature of Machair soil.</title>
        <authorList>
            <person name="Prole J.R."/>
            <person name="Goodfellow M."/>
            <person name="Allenby N."/>
            <person name="Ward A.C."/>
        </authorList>
    </citation>
    <scope>NUCLEOTIDE SEQUENCE [LARGE SCALE GENOMIC DNA]</scope>
    <source>
        <strain evidence="3 4">MS1.HAVA.3</strain>
    </source>
</reference>
<evidence type="ECO:0000313" key="4">
    <source>
        <dbReference type="Proteomes" id="UP001382904"/>
    </source>
</evidence>
<feature type="region of interest" description="Disordered" evidence="1">
    <location>
        <begin position="26"/>
        <end position="63"/>
    </location>
</feature>
<keyword evidence="2" id="KW-0732">Signal</keyword>
<evidence type="ECO:0000256" key="2">
    <source>
        <dbReference type="SAM" id="SignalP"/>
    </source>
</evidence>
<feature type="compositionally biased region" description="Pro residues" evidence="1">
    <location>
        <begin position="47"/>
        <end position="58"/>
    </location>
</feature>
<feature type="signal peptide" evidence="2">
    <location>
        <begin position="1"/>
        <end position="24"/>
    </location>
</feature>
<feature type="region of interest" description="Disordered" evidence="1">
    <location>
        <begin position="76"/>
        <end position="106"/>
    </location>
</feature>
<gene>
    <name evidence="3" type="ORF">WKI68_02235</name>
</gene>
<protein>
    <submittedName>
        <fullName evidence="3">Uncharacterized protein</fullName>
    </submittedName>
</protein>
<accession>A0ABU8TY93</accession>
<dbReference type="PROSITE" id="PS51257">
    <property type="entry name" value="PROKAR_LIPOPROTEIN"/>
    <property type="match status" value="1"/>
</dbReference>
<name>A0ABU8TY93_9ACTN</name>
<feature type="chain" id="PRO_5046081896" evidence="2">
    <location>
        <begin position="25"/>
        <end position="106"/>
    </location>
</feature>